<dbReference type="SUPFAM" id="SSF103481">
    <property type="entry name" value="Multidrug resistance efflux transporter EmrE"/>
    <property type="match status" value="2"/>
</dbReference>
<feature type="transmembrane region" description="Helical" evidence="6">
    <location>
        <begin position="88"/>
        <end position="110"/>
    </location>
</feature>
<dbReference type="KEGG" id="slan:GV829_08710"/>
<feature type="domain" description="EamA" evidence="7">
    <location>
        <begin position="8"/>
        <end position="132"/>
    </location>
</feature>
<proteinExistence type="inferred from homology"/>
<feature type="transmembrane region" description="Helical" evidence="6">
    <location>
        <begin position="235"/>
        <end position="255"/>
    </location>
</feature>
<evidence type="ECO:0000313" key="9">
    <source>
        <dbReference type="Proteomes" id="UP000503018"/>
    </source>
</evidence>
<evidence type="ECO:0000256" key="2">
    <source>
        <dbReference type="ARBA" id="ARBA00007362"/>
    </source>
</evidence>
<dbReference type="PANTHER" id="PTHR32322:SF2">
    <property type="entry name" value="EAMA DOMAIN-CONTAINING PROTEIN"/>
    <property type="match status" value="1"/>
</dbReference>
<comment type="subcellular location">
    <subcellularLocation>
        <location evidence="1">Membrane</location>
        <topology evidence="1">Multi-pass membrane protein</topology>
    </subcellularLocation>
</comment>
<keyword evidence="5 6" id="KW-0472">Membrane</keyword>
<sequence length="293" mass="31064">MKLKDFALLVLICLMWGASNVVSKLVVGHWGVPPLYFAAVRFALVLLVTLPWLLPVPQPVWRILLVGLCMGAGNFALLFMGLQTASPSSVAVVVQAGLPITTLLSIVMLGERVHWRRGLGIALTLIGVLIVVWKPGFALSAGLMFVLGAAFAGSLGAILMKQMDEIAPMRFQAWVGLTAVVPLTVASLLFEEGQIVTSLAAGWPFVAALLFSALIVSVCAHTAYYGLIAKYEANLLAPLTLITPLSTIALGVMFTGDQLDGRMILGSALALAGVLIVAVRRTRAPIAETQEHA</sequence>
<evidence type="ECO:0000256" key="4">
    <source>
        <dbReference type="ARBA" id="ARBA00022989"/>
    </source>
</evidence>
<reference evidence="8 9" key="1">
    <citation type="submission" date="2020-01" db="EMBL/GenBank/DDBJ databases">
        <title>Sphingomonas sp. strain CSW-10.</title>
        <authorList>
            <person name="Chen W.-M."/>
        </authorList>
    </citation>
    <scope>NUCLEOTIDE SEQUENCE [LARGE SCALE GENOMIC DNA]</scope>
    <source>
        <strain evidence="8 9">CSW-10</strain>
    </source>
</reference>
<evidence type="ECO:0000256" key="1">
    <source>
        <dbReference type="ARBA" id="ARBA00004141"/>
    </source>
</evidence>
<dbReference type="InterPro" id="IPR037185">
    <property type="entry name" value="EmrE-like"/>
</dbReference>
<dbReference type="InterPro" id="IPR050638">
    <property type="entry name" value="AA-Vitamin_Transporters"/>
</dbReference>
<keyword evidence="3 6" id="KW-0812">Transmembrane</keyword>
<dbReference type="Pfam" id="PF00892">
    <property type="entry name" value="EamA"/>
    <property type="match status" value="2"/>
</dbReference>
<feature type="transmembrane region" description="Helical" evidence="6">
    <location>
        <begin position="34"/>
        <end position="54"/>
    </location>
</feature>
<evidence type="ECO:0000256" key="3">
    <source>
        <dbReference type="ARBA" id="ARBA00022692"/>
    </source>
</evidence>
<dbReference type="InterPro" id="IPR000620">
    <property type="entry name" value="EamA_dom"/>
</dbReference>
<feature type="transmembrane region" description="Helical" evidence="6">
    <location>
        <begin position="261"/>
        <end position="279"/>
    </location>
</feature>
<dbReference type="AlphaFoldDB" id="A0A6M4AVX8"/>
<feature type="transmembrane region" description="Helical" evidence="6">
    <location>
        <begin position="117"/>
        <end position="133"/>
    </location>
</feature>
<evidence type="ECO:0000256" key="5">
    <source>
        <dbReference type="ARBA" id="ARBA00023136"/>
    </source>
</evidence>
<name>A0A6M4AVX8_9SPHN</name>
<comment type="similarity">
    <text evidence="2">Belongs to the EamA transporter family.</text>
</comment>
<dbReference type="Proteomes" id="UP000503018">
    <property type="component" value="Chromosome"/>
</dbReference>
<feature type="transmembrane region" description="Helical" evidence="6">
    <location>
        <begin position="202"/>
        <end position="228"/>
    </location>
</feature>
<organism evidence="8 9">
    <name type="scientific">Sphingomonas lacunae</name>
    <dbReference type="NCBI Taxonomy" id="2698828"/>
    <lineage>
        <taxon>Bacteria</taxon>
        <taxon>Pseudomonadati</taxon>
        <taxon>Pseudomonadota</taxon>
        <taxon>Alphaproteobacteria</taxon>
        <taxon>Sphingomonadales</taxon>
        <taxon>Sphingomonadaceae</taxon>
        <taxon>Sphingomonas</taxon>
    </lineage>
</organism>
<dbReference type="PANTHER" id="PTHR32322">
    <property type="entry name" value="INNER MEMBRANE TRANSPORTER"/>
    <property type="match status" value="1"/>
</dbReference>
<evidence type="ECO:0000313" key="8">
    <source>
        <dbReference type="EMBL" id="QJQ32520.1"/>
    </source>
</evidence>
<evidence type="ECO:0000259" key="7">
    <source>
        <dbReference type="Pfam" id="PF00892"/>
    </source>
</evidence>
<dbReference type="Gene3D" id="1.10.3730.20">
    <property type="match status" value="1"/>
</dbReference>
<evidence type="ECO:0000256" key="6">
    <source>
        <dbReference type="SAM" id="Phobius"/>
    </source>
</evidence>
<keyword evidence="4 6" id="KW-1133">Transmembrane helix</keyword>
<dbReference type="EMBL" id="CP053015">
    <property type="protein sequence ID" value="QJQ32520.1"/>
    <property type="molecule type" value="Genomic_DNA"/>
</dbReference>
<gene>
    <name evidence="8" type="ORF">GV829_08710</name>
</gene>
<feature type="transmembrane region" description="Helical" evidence="6">
    <location>
        <begin position="171"/>
        <end position="190"/>
    </location>
</feature>
<feature type="transmembrane region" description="Helical" evidence="6">
    <location>
        <begin position="139"/>
        <end position="159"/>
    </location>
</feature>
<keyword evidence="9" id="KW-1185">Reference proteome</keyword>
<feature type="domain" description="EamA" evidence="7">
    <location>
        <begin position="141"/>
        <end position="278"/>
    </location>
</feature>
<dbReference type="RefSeq" id="WP_169945864.1">
    <property type="nucleotide sequence ID" value="NZ_CP053015.1"/>
</dbReference>
<protein>
    <submittedName>
        <fullName evidence="8">EamA family transporter</fullName>
    </submittedName>
</protein>
<accession>A0A6M4AVX8</accession>
<feature type="transmembrane region" description="Helical" evidence="6">
    <location>
        <begin position="61"/>
        <end position="82"/>
    </location>
</feature>
<dbReference type="GO" id="GO:0016020">
    <property type="term" value="C:membrane"/>
    <property type="evidence" value="ECO:0007669"/>
    <property type="project" value="UniProtKB-SubCell"/>
</dbReference>